<proteinExistence type="predicted"/>
<gene>
    <name evidence="1" type="ORF">SAMN05421877_11151</name>
</gene>
<sequence>MTQLTENQNKVIDGLKNGHNSIESLVTSTGLAKRTVIGTLTSLLKSELIVKEEDDTYSINGFIEVAGDDQETENQERNDVQPIQVLIPYLKSEAAGDELKIALRALQQNLKMPFEVVIIGDQEDWFSPEITYIPHEQHLVKEVCNCPAPAMIRNPQADVNHKIFTAISSGIISGNFILSNDDIFLLAPTYPEDIGILKAFRDDLNKTGTGTSLYAQNNLRAAKALAANSLPSVRYGTHTPMLFNADKLLEIIEKYNCLENGYPIESLYFNELYPDARPLILSGDANDSLLASAYRADIPKNVLDNVFKERKFLNSNSKGWISIKEHLEEAFPNPSRYEL</sequence>
<dbReference type="EMBL" id="FNUT01000011">
    <property type="protein sequence ID" value="SEG62761.1"/>
    <property type="molecule type" value="Genomic_DNA"/>
</dbReference>
<organism evidence="1 2">
    <name type="scientific">Sphingobacterium lactis</name>
    <dbReference type="NCBI Taxonomy" id="797291"/>
    <lineage>
        <taxon>Bacteria</taxon>
        <taxon>Pseudomonadati</taxon>
        <taxon>Bacteroidota</taxon>
        <taxon>Sphingobacteriia</taxon>
        <taxon>Sphingobacteriales</taxon>
        <taxon>Sphingobacteriaceae</taxon>
        <taxon>Sphingobacterium</taxon>
    </lineage>
</organism>
<dbReference type="OrthoDB" id="840408at2"/>
<evidence type="ECO:0000313" key="1">
    <source>
        <dbReference type="EMBL" id="SEG62761.1"/>
    </source>
</evidence>
<name>A0A1H6BPY8_9SPHI</name>
<evidence type="ECO:0000313" key="2">
    <source>
        <dbReference type="Proteomes" id="UP000236731"/>
    </source>
</evidence>
<dbReference type="RefSeq" id="WP_103907330.1">
    <property type="nucleotide sequence ID" value="NZ_CP049246.1"/>
</dbReference>
<accession>A0A1H6BPY8</accession>
<reference evidence="2" key="1">
    <citation type="submission" date="2016-10" db="EMBL/GenBank/DDBJ databases">
        <authorList>
            <person name="Varghese N."/>
            <person name="Submissions S."/>
        </authorList>
    </citation>
    <scope>NUCLEOTIDE SEQUENCE [LARGE SCALE GENOMIC DNA]</scope>
    <source>
        <strain evidence="2">DSM 22361</strain>
    </source>
</reference>
<dbReference type="Proteomes" id="UP000236731">
    <property type="component" value="Unassembled WGS sequence"/>
</dbReference>
<protein>
    <submittedName>
        <fullName evidence="1">Uncharacterized protein</fullName>
    </submittedName>
</protein>
<dbReference type="AlphaFoldDB" id="A0A1H6BPY8"/>
<keyword evidence="2" id="KW-1185">Reference proteome</keyword>